<keyword evidence="11 12" id="KW-0119">Carbohydrate metabolism</keyword>
<feature type="binding site" evidence="12">
    <location>
        <begin position="12"/>
        <end position="14"/>
    </location>
    <ligand>
        <name>substrate</name>
    </ligand>
</feature>
<keyword evidence="12" id="KW-0963">Cytoplasm</keyword>
<feature type="region of interest" description="Disordered" evidence="13">
    <location>
        <begin position="284"/>
        <end position="309"/>
    </location>
</feature>
<protein>
    <recommendedName>
        <fullName evidence="3 12">Ribokinase</fullName>
        <shortName evidence="12">RK</shortName>
        <ecNumber evidence="2 12">2.7.1.15</ecNumber>
    </recommendedName>
</protein>
<feature type="domain" description="Carbohydrate kinase PfkB" evidence="14">
    <location>
        <begin position="5"/>
        <end position="295"/>
    </location>
</feature>
<dbReference type="Pfam" id="PF00294">
    <property type="entry name" value="PfkB"/>
    <property type="match status" value="1"/>
</dbReference>
<comment type="similarity">
    <text evidence="12">Belongs to the carbohydrate kinase PfkB family. Ribokinase subfamily.</text>
</comment>
<dbReference type="CDD" id="cd01174">
    <property type="entry name" value="ribokinase"/>
    <property type="match status" value="1"/>
</dbReference>
<comment type="subcellular location">
    <subcellularLocation>
        <location evidence="12">Cytoplasm</location>
    </subcellularLocation>
</comment>
<dbReference type="PRINTS" id="PR00990">
    <property type="entry name" value="RIBOKINASE"/>
</dbReference>
<keyword evidence="9 12" id="KW-0460">Magnesium</keyword>
<evidence type="ECO:0000256" key="1">
    <source>
        <dbReference type="ARBA" id="ARBA00005380"/>
    </source>
</evidence>
<keyword evidence="16" id="KW-1185">Reference proteome</keyword>
<dbReference type="PANTHER" id="PTHR10584">
    <property type="entry name" value="SUGAR KINASE"/>
    <property type="match status" value="1"/>
</dbReference>
<reference evidence="15" key="1">
    <citation type="submission" date="2021-04" db="EMBL/GenBank/DDBJ databases">
        <title>Genome based classification of Actinospica acidithermotolerans sp. nov., an actinobacterium isolated from an Indonesian hot spring.</title>
        <authorList>
            <person name="Kusuma A.B."/>
            <person name="Putra K.E."/>
            <person name="Nafisah S."/>
            <person name="Loh J."/>
            <person name="Nouioui I."/>
            <person name="Goodfellow M."/>
        </authorList>
    </citation>
    <scope>NUCLEOTIDE SEQUENCE</scope>
    <source>
        <strain evidence="15">CSCA 57</strain>
    </source>
</reference>
<evidence type="ECO:0000256" key="2">
    <source>
        <dbReference type="ARBA" id="ARBA00012035"/>
    </source>
</evidence>
<evidence type="ECO:0000313" key="15">
    <source>
        <dbReference type="EMBL" id="MBR7838735.1"/>
    </source>
</evidence>
<evidence type="ECO:0000256" key="7">
    <source>
        <dbReference type="ARBA" id="ARBA00022777"/>
    </source>
</evidence>
<dbReference type="Proteomes" id="UP000675781">
    <property type="component" value="Unassembled WGS sequence"/>
</dbReference>
<evidence type="ECO:0000259" key="14">
    <source>
        <dbReference type="Pfam" id="PF00294"/>
    </source>
</evidence>
<dbReference type="GO" id="GO:0046872">
    <property type="term" value="F:metal ion binding"/>
    <property type="evidence" value="ECO:0007669"/>
    <property type="project" value="UniProtKB-KW"/>
</dbReference>
<comment type="subunit">
    <text evidence="12">Homodimer.</text>
</comment>
<evidence type="ECO:0000256" key="9">
    <source>
        <dbReference type="ARBA" id="ARBA00022842"/>
    </source>
</evidence>
<feature type="binding site" evidence="12">
    <location>
        <position position="246"/>
    </location>
    <ligand>
        <name>K(+)</name>
        <dbReference type="ChEBI" id="CHEBI:29103"/>
    </ligand>
</feature>
<comment type="similarity">
    <text evidence="1">Belongs to the carbohydrate kinase pfkB family.</text>
</comment>
<feature type="binding site" evidence="12">
    <location>
        <position position="291"/>
    </location>
    <ligand>
        <name>K(+)</name>
        <dbReference type="ChEBI" id="CHEBI:29103"/>
    </ligand>
</feature>
<comment type="caution">
    <text evidence="15">The sequence shown here is derived from an EMBL/GenBank/DDBJ whole genome shotgun (WGS) entry which is preliminary data.</text>
</comment>
<keyword evidence="5 12" id="KW-0479">Metal-binding</keyword>
<keyword evidence="7 12" id="KW-0418">Kinase</keyword>
<evidence type="ECO:0000313" key="16">
    <source>
        <dbReference type="Proteomes" id="UP000675781"/>
    </source>
</evidence>
<comment type="function">
    <text evidence="12">Catalyzes the phosphorylation of ribose at O-5 in a reaction requiring ATP and magnesium. The resulting D-ribose-5-phosphate can then be used either for sythesis of nucleotides, histidine, and tryptophan, or as a component of the pentose phosphate pathway.</text>
</comment>
<evidence type="ECO:0000256" key="5">
    <source>
        <dbReference type="ARBA" id="ARBA00022723"/>
    </source>
</evidence>
<dbReference type="InterPro" id="IPR011611">
    <property type="entry name" value="PfkB_dom"/>
</dbReference>
<evidence type="ECO:0000256" key="13">
    <source>
        <dbReference type="SAM" id="MobiDB-lite"/>
    </source>
</evidence>
<evidence type="ECO:0000256" key="6">
    <source>
        <dbReference type="ARBA" id="ARBA00022741"/>
    </source>
</evidence>
<comment type="cofactor">
    <cofactor evidence="12">
        <name>Mg(2+)</name>
        <dbReference type="ChEBI" id="CHEBI:18420"/>
    </cofactor>
    <text evidence="12">Requires a divalent cation, most likely magnesium in vivo, as an electrophilic catalyst to aid phosphoryl group transfer. It is the chelate of the metal and the nucleotide that is the actual substrate.</text>
</comment>
<feature type="binding site" evidence="12">
    <location>
        <begin position="220"/>
        <end position="225"/>
    </location>
    <ligand>
        <name>ATP</name>
        <dbReference type="ChEBI" id="CHEBI:30616"/>
    </ligand>
</feature>
<dbReference type="PANTHER" id="PTHR10584:SF166">
    <property type="entry name" value="RIBOKINASE"/>
    <property type="match status" value="1"/>
</dbReference>
<dbReference type="GO" id="GO:0019303">
    <property type="term" value="P:D-ribose catabolic process"/>
    <property type="evidence" value="ECO:0007669"/>
    <property type="project" value="UniProtKB-UniRule"/>
</dbReference>
<feature type="binding site" evidence="12">
    <location>
        <position position="141"/>
    </location>
    <ligand>
        <name>substrate</name>
    </ligand>
</feature>
<feature type="binding site" evidence="12">
    <location>
        <position position="285"/>
    </location>
    <ligand>
        <name>K(+)</name>
        <dbReference type="ChEBI" id="CHEBI:29103"/>
    </ligand>
</feature>
<evidence type="ECO:0000256" key="11">
    <source>
        <dbReference type="ARBA" id="ARBA00023277"/>
    </source>
</evidence>
<accession>A0A941EVU5</accession>
<dbReference type="InterPro" id="IPR002139">
    <property type="entry name" value="Ribo/fructo_kinase"/>
</dbReference>
<feature type="binding site" evidence="12">
    <location>
        <position position="248"/>
    </location>
    <ligand>
        <name>K(+)</name>
        <dbReference type="ChEBI" id="CHEBI:29103"/>
    </ligand>
</feature>
<feature type="active site" description="Proton acceptor" evidence="12">
    <location>
        <position position="252"/>
    </location>
</feature>
<dbReference type="InterPro" id="IPR011877">
    <property type="entry name" value="Ribokinase"/>
</dbReference>
<sequence length="309" mass="30736">METVIAVVGSLNLDLVVPVARHPVPGQTVLGGDLAQHCGGKGGNQAVAAARLGRPVSMVGRVGADDAGDVLLGALAAEGVATEYVRRSEQVPSGRALIAVDEAAENTIIVSPGANARLSAADCAAAAEVLAAARVTVLQQEVPHEANDAAARLAGGIVLVNPAPVREGGNPLPSRTDVLVPNRSELAALLGLAPDALGGEAEVVAAARRLRGSAGAVLVTLGSAGALLVEGDASTLIPPFPVDAVDTTAAGDCFCGALACALADGETLERAARFAAAAAALSTTRAGAQPSLPTRDEVERFTARRGAAR</sequence>
<dbReference type="NCBIfam" id="TIGR02152">
    <property type="entry name" value="D_ribokin_bact"/>
    <property type="match status" value="1"/>
</dbReference>
<feature type="binding site" evidence="12">
    <location>
        <begin position="251"/>
        <end position="252"/>
    </location>
    <ligand>
        <name>ATP</name>
        <dbReference type="ChEBI" id="CHEBI:30616"/>
    </ligand>
</feature>
<comment type="catalytic activity">
    <reaction evidence="12">
        <text>D-ribose + ATP = D-ribose 5-phosphate + ADP + H(+)</text>
        <dbReference type="Rhea" id="RHEA:13697"/>
        <dbReference type="ChEBI" id="CHEBI:15378"/>
        <dbReference type="ChEBI" id="CHEBI:30616"/>
        <dbReference type="ChEBI" id="CHEBI:47013"/>
        <dbReference type="ChEBI" id="CHEBI:78346"/>
        <dbReference type="ChEBI" id="CHEBI:456216"/>
        <dbReference type="EC" id="2.7.1.15"/>
    </reaction>
</comment>
<comment type="pathway">
    <text evidence="12">Carbohydrate metabolism; D-ribose degradation; D-ribose 5-phosphate from beta-D-ribopyranose: step 2/2.</text>
</comment>
<keyword evidence="10 12" id="KW-0630">Potassium</keyword>
<dbReference type="EMBL" id="JAGSOG010000323">
    <property type="protein sequence ID" value="MBR7838735.1"/>
    <property type="molecule type" value="Genomic_DNA"/>
</dbReference>
<keyword evidence="6 12" id="KW-0547">Nucleotide-binding</keyword>
<dbReference type="Gene3D" id="3.40.1190.20">
    <property type="match status" value="1"/>
</dbReference>
<proteinExistence type="inferred from homology"/>
<dbReference type="HAMAP" id="MF_01987">
    <property type="entry name" value="Ribokinase"/>
    <property type="match status" value="1"/>
</dbReference>
<dbReference type="AlphaFoldDB" id="A0A941EVU5"/>
<name>A0A941EVU5_9ACTN</name>
<dbReference type="GO" id="GO:0004747">
    <property type="term" value="F:ribokinase activity"/>
    <property type="evidence" value="ECO:0007669"/>
    <property type="project" value="UniProtKB-UniRule"/>
</dbReference>
<feature type="binding site" evidence="12">
    <location>
        <position position="282"/>
    </location>
    <ligand>
        <name>K(+)</name>
        <dbReference type="ChEBI" id="CHEBI:29103"/>
    </ligand>
</feature>
<feature type="binding site" evidence="12">
    <location>
        <position position="252"/>
    </location>
    <ligand>
        <name>substrate</name>
    </ligand>
</feature>
<dbReference type="GO" id="GO:0005829">
    <property type="term" value="C:cytosol"/>
    <property type="evidence" value="ECO:0007669"/>
    <property type="project" value="TreeGrafter"/>
</dbReference>
<evidence type="ECO:0000256" key="4">
    <source>
        <dbReference type="ARBA" id="ARBA00022679"/>
    </source>
</evidence>
<dbReference type="GO" id="GO:0005524">
    <property type="term" value="F:ATP binding"/>
    <property type="evidence" value="ECO:0007669"/>
    <property type="project" value="UniProtKB-UniRule"/>
</dbReference>
<feature type="binding site" evidence="12">
    <location>
        <position position="287"/>
    </location>
    <ligand>
        <name>K(+)</name>
        <dbReference type="ChEBI" id="CHEBI:29103"/>
    </ligand>
</feature>
<gene>
    <name evidence="12 15" type="primary">rbsK</name>
    <name evidence="15" type="ORF">KDL01_36035</name>
</gene>
<evidence type="ECO:0000256" key="10">
    <source>
        <dbReference type="ARBA" id="ARBA00022958"/>
    </source>
</evidence>
<feature type="binding site" evidence="12">
    <location>
        <position position="182"/>
    </location>
    <ligand>
        <name>ATP</name>
        <dbReference type="ChEBI" id="CHEBI:30616"/>
    </ligand>
</feature>
<dbReference type="InterPro" id="IPR029056">
    <property type="entry name" value="Ribokinase-like"/>
</dbReference>
<dbReference type="PROSITE" id="PS00584">
    <property type="entry name" value="PFKB_KINASES_2"/>
    <property type="match status" value="1"/>
</dbReference>
<evidence type="ECO:0000256" key="3">
    <source>
        <dbReference type="ARBA" id="ARBA00016943"/>
    </source>
</evidence>
<evidence type="ECO:0000256" key="8">
    <source>
        <dbReference type="ARBA" id="ARBA00022840"/>
    </source>
</evidence>
<dbReference type="InterPro" id="IPR002173">
    <property type="entry name" value="Carboh/pur_kinase_PfkB_CS"/>
</dbReference>
<comment type="caution">
    <text evidence="12">Lacks conserved residue(s) required for the propagation of feature annotation.</text>
</comment>
<feature type="binding site" evidence="12">
    <location>
        <begin position="40"/>
        <end position="44"/>
    </location>
    <ligand>
        <name>substrate</name>
    </ligand>
</feature>
<organism evidence="15 16">
    <name type="scientific">Actinospica durhamensis</name>
    <dbReference type="NCBI Taxonomy" id="1508375"/>
    <lineage>
        <taxon>Bacteria</taxon>
        <taxon>Bacillati</taxon>
        <taxon>Actinomycetota</taxon>
        <taxon>Actinomycetes</taxon>
        <taxon>Catenulisporales</taxon>
        <taxon>Actinospicaceae</taxon>
        <taxon>Actinospica</taxon>
    </lineage>
</organism>
<keyword evidence="8 12" id="KW-0067">ATP-binding</keyword>
<keyword evidence="4 12" id="KW-0808">Transferase</keyword>
<evidence type="ECO:0000256" key="12">
    <source>
        <dbReference type="HAMAP-Rule" id="MF_01987"/>
    </source>
</evidence>
<dbReference type="EC" id="2.7.1.15" evidence="2 12"/>
<dbReference type="SUPFAM" id="SSF53613">
    <property type="entry name" value="Ribokinase-like"/>
    <property type="match status" value="1"/>
</dbReference>
<comment type="activity regulation">
    <text evidence="12">Activated by a monovalent cation that binds near, but not in, the active site. The most likely occupant of the site in vivo is potassium. Ion binding induces a conformational change that may alter substrate affinity.</text>
</comment>